<proteinExistence type="predicted"/>
<dbReference type="KEGG" id="dog:HP555_01455"/>
<dbReference type="AlphaFoldDB" id="A0A7T5VB30"/>
<accession>A0A7T5VB30</accession>
<gene>
    <name evidence="1" type="ORF">HP555_01455</name>
</gene>
<reference evidence="1 2" key="1">
    <citation type="submission" date="2020-05" db="EMBL/GenBank/DDBJ databases">
        <title>Complete genome of Desulfobulbus oligotrophicus.</title>
        <authorList>
            <person name="Podar M."/>
        </authorList>
    </citation>
    <scope>NUCLEOTIDE SEQUENCE [LARGE SCALE GENOMIC DNA]</scope>
    <source>
        <strain evidence="1 2">Prop6</strain>
    </source>
</reference>
<dbReference type="EMBL" id="CP054140">
    <property type="protein sequence ID" value="QQG64619.1"/>
    <property type="molecule type" value="Genomic_DNA"/>
</dbReference>
<evidence type="ECO:0000313" key="1">
    <source>
        <dbReference type="EMBL" id="QQG64619.1"/>
    </source>
</evidence>
<organism evidence="1 2">
    <name type="scientific">Desulfobulbus oligotrophicus</name>
    <dbReference type="NCBI Taxonomy" id="1909699"/>
    <lineage>
        <taxon>Bacteria</taxon>
        <taxon>Pseudomonadati</taxon>
        <taxon>Thermodesulfobacteriota</taxon>
        <taxon>Desulfobulbia</taxon>
        <taxon>Desulfobulbales</taxon>
        <taxon>Desulfobulbaceae</taxon>
        <taxon>Desulfobulbus</taxon>
    </lineage>
</organism>
<keyword evidence="2" id="KW-1185">Reference proteome</keyword>
<protein>
    <submittedName>
        <fullName evidence="1">Uncharacterized protein</fullName>
    </submittedName>
</protein>
<name>A0A7T5VB30_9BACT</name>
<dbReference type="RefSeq" id="WP_199263450.1">
    <property type="nucleotide sequence ID" value="NZ_CP054140.1"/>
</dbReference>
<evidence type="ECO:0000313" key="2">
    <source>
        <dbReference type="Proteomes" id="UP000596092"/>
    </source>
</evidence>
<sequence>MQSIILSLASRYTLSTAEVIQEVESAFARQLSQWYRQEVMVFLREGMQLEVVTYSKLNGLPVQQILDLPAVLSRNQFKAILENHLAMAAVIKQVRLLKGFERRLLWGEVVCNRVGDHLLVEIEIIPDEPIIATCPLNRIGLHERHAGRLQPGQRRAFHLRRVEPVLVNDTPRTKVVLDRVSKTLTENLLRHYLGDRADRFHFRCLKRYVGHKSIVLTTRRLPREVIIAVDRELQERIEVRIVKALS</sequence>
<dbReference type="Proteomes" id="UP000596092">
    <property type="component" value="Chromosome"/>
</dbReference>